<sequence>MRLTPHAIHAIKSAVSAIFGADAEVKLFGSRTDDNAKGGDIDLLVKVAHTVEHPAWDVARLQARIIRQLGERKIDVVFDTPDTPKAAIHRIAEETGITL</sequence>
<dbReference type="InterPro" id="IPR002934">
    <property type="entry name" value="Polymerase_NTP_transf_dom"/>
</dbReference>
<protein>
    <submittedName>
        <fullName evidence="2">Nucleotidyltransferase domain-containing protein</fullName>
    </submittedName>
</protein>
<dbReference type="RefSeq" id="WP_149390038.1">
    <property type="nucleotide sequence ID" value="NZ_SMRS01000002.1"/>
</dbReference>
<keyword evidence="3" id="KW-1185">Reference proteome</keyword>
<comment type="caution">
    <text evidence="2">The sequence shown here is derived from an EMBL/GenBank/DDBJ whole genome shotgun (WGS) entry which is preliminary data.</text>
</comment>
<dbReference type="OrthoDB" id="14556at2"/>
<keyword evidence="2" id="KW-0808">Transferase</keyword>
<feature type="domain" description="Polymerase nucleotidyl transferase" evidence="1">
    <location>
        <begin position="11"/>
        <end position="80"/>
    </location>
</feature>
<dbReference type="InterPro" id="IPR043519">
    <property type="entry name" value="NT_sf"/>
</dbReference>
<dbReference type="Pfam" id="PF01909">
    <property type="entry name" value="NTP_transf_2"/>
    <property type="match status" value="1"/>
</dbReference>
<dbReference type="AlphaFoldDB" id="A0A5A9W5L0"/>
<proteinExistence type="predicted"/>
<dbReference type="Gene3D" id="3.30.460.10">
    <property type="entry name" value="Beta Polymerase, domain 2"/>
    <property type="match status" value="1"/>
</dbReference>
<evidence type="ECO:0000313" key="2">
    <source>
        <dbReference type="EMBL" id="KAA0875734.1"/>
    </source>
</evidence>
<dbReference type="GO" id="GO:0016779">
    <property type="term" value="F:nucleotidyltransferase activity"/>
    <property type="evidence" value="ECO:0007669"/>
    <property type="project" value="InterPro"/>
</dbReference>
<gene>
    <name evidence="2" type="ORF">E1H14_03330</name>
</gene>
<dbReference type="EMBL" id="SMRS01000002">
    <property type="protein sequence ID" value="KAA0875734.1"/>
    <property type="molecule type" value="Genomic_DNA"/>
</dbReference>
<dbReference type="SUPFAM" id="SSF81301">
    <property type="entry name" value="Nucleotidyltransferase"/>
    <property type="match status" value="1"/>
</dbReference>
<dbReference type="Proteomes" id="UP000325302">
    <property type="component" value="Unassembled WGS sequence"/>
</dbReference>
<name>A0A5A9W5L0_9GAMM</name>
<evidence type="ECO:0000313" key="3">
    <source>
        <dbReference type="Proteomes" id="UP000325302"/>
    </source>
</evidence>
<organism evidence="2 3">
    <name type="scientific">Nitrincola tapanii</name>
    <dbReference type="NCBI Taxonomy" id="1708751"/>
    <lineage>
        <taxon>Bacteria</taxon>
        <taxon>Pseudomonadati</taxon>
        <taxon>Pseudomonadota</taxon>
        <taxon>Gammaproteobacteria</taxon>
        <taxon>Oceanospirillales</taxon>
        <taxon>Oceanospirillaceae</taxon>
        <taxon>Nitrincola</taxon>
    </lineage>
</organism>
<accession>A0A5A9W5L0</accession>
<reference evidence="2 3" key="1">
    <citation type="submission" date="2019-03" db="EMBL/GenBank/DDBJ databases">
        <title>Nitrincola sp. nov. isolated from an Indian soda lake.</title>
        <authorList>
            <person name="Joshi A."/>
            <person name="Thite S.V."/>
            <person name="Joseph N."/>
            <person name="Dhotre D."/>
            <person name="Moorthy M."/>
            <person name="Shouche Y.S."/>
        </authorList>
    </citation>
    <scope>NUCLEOTIDE SEQUENCE [LARGE SCALE GENOMIC DNA]</scope>
    <source>
        <strain evidence="2 3">MEB193</strain>
    </source>
</reference>
<evidence type="ECO:0000259" key="1">
    <source>
        <dbReference type="Pfam" id="PF01909"/>
    </source>
</evidence>